<reference evidence="6" key="1">
    <citation type="submission" date="2024-07" db="EMBL/GenBank/DDBJ databases">
        <title>Two chromosome-level genome assemblies of Korean endemic species Abeliophyllum distichum and Forsythia ovata (Oleaceae).</title>
        <authorList>
            <person name="Jang H."/>
        </authorList>
    </citation>
    <scope>NUCLEOTIDE SEQUENCE [LARGE SCALE GENOMIC DNA]</scope>
</reference>
<organism evidence="5 6">
    <name type="scientific">Abeliophyllum distichum</name>
    <dbReference type="NCBI Taxonomy" id="126358"/>
    <lineage>
        <taxon>Eukaryota</taxon>
        <taxon>Viridiplantae</taxon>
        <taxon>Streptophyta</taxon>
        <taxon>Embryophyta</taxon>
        <taxon>Tracheophyta</taxon>
        <taxon>Spermatophyta</taxon>
        <taxon>Magnoliopsida</taxon>
        <taxon>eudicotyledons</taxon>
        <taxon>Gunneridae</taxon>
        <taxon>Pentapetalae</taxon>
        <taxon>asterids</taxon>
        <taxon>lamiids</taxon>
        <taxon>Lamiales</taxon>
        <taxon>Oleaceae</taxon>
        <taxon>Forsythieae</taxon>
        <taxon>Abeliophyllum</taxon>
    </lineage>
</organism>
<evidence type="ECO:0000259" key="4">
    <source>
        <dbReference type="Pfam" id="PF18052"/>
    </source>
</evidence>
<comment type="caution">
    <text evidence="5">The sequence shown here is derived from an EMBL/GenBank/DDBJ whole genome shotgun (WGS) entry which is preliminary data.</text>
</comment>
<keyword evidence="1" id="KW-0677">Repeat</keyword>
<dbReference type="Gene3D" id="1.20.5.4130">
    <property type="match status" value="1"/>
</dbReference>
<evidence type="ECO:0000256" key="2">
    <source>
        <dbReference type="ARBA" id="ARBA00022741"/>
    </source>
</evidence>
<dbReference type="GO" id="GO:0000166">
    <property type="term" value="F:nucleotide binding"/>
    <property type="evidence" value="ECO:0007669"/>
    <property type="project" value="UniProtKB-KW"/>
</dbReference>
<evidence type="ECO:0000313" key="5">
    <source>
        <dbReference type="EMBL" id="KAL2490908.1"/>
    </source>
</evidence>
<name>A0ABD1RR64_9LAMI</name>
<feature type="domain" description="Disease resistance N-terminal" evidence="4">
    <location>
        <begin position="10"/>
        <end position="88"/>
    </location>
</feature>
<evidence type="ECO:0000313" key="6">
    <source>
        <dbReference type="Proteomes" id="UP001604336"/>
    </source>
</evidence>
<evidence type="ECO:0000256" key="1">
    <source>
        <dbReference type="ARBA" id="ARBA00022737"/>
    </source>
</evidence>
<keyword evidence="2" id="KW-0547">Nucleotide-binding</keyword>
<keyword evidence="3" id="KW-0611">Plant defense</keyword>
<gene>
    <name evidence="5" type="ORF">Adt_26536</name>
</gene>
<proteinExistence type="predicted"/>
<dbReference type="Pfam" id="PF18052">
    <property type="entry name" value="Rx_N"/>
    <property type="match status" value="1"/>
</dbReference>
<dbReference type="EMBL" id="JBFOLK010000008">
    <property type="protein sequence ID" value="KAL2490908.1"/>
    <property type="molecule type" value="Genomic_DNA"/>
</dbReference>
<sequence length="130" mass="15100">MEQIVLAPLLQVIFDKLANPVLRKFDDYWKLEERFKKLQRILPVVQAVIQDAEEQQATDKSIRIWLSQLKDAAYKAEDLLEEFTHMLKYKPRVQYAVNIANFTNMNILDDLQKGCGGGTQICLSRKKCRG</sequence>
<keyword evidence="6" id="KW-1185">Reference proteome</keyword>
<dbReference type="Proteomes" id="UP001604336">
    <property type="component" value="Unassembled WGS sequence"/>
</dbReference>
<dbReference type="AlphaFoldDB" id="A0ABD1RR64"/>
<evidence type="ECO:0000256" key="3">
    <source>
        <dbReference type="ARBA" id="ARBA00022821"/>
    </source>
</evidence>
<accession>A0ABD1RR64</accession>
<dbReference type="InterPro" id="IPR041118">
    <property type="entry name" value="Rx_N"/>
</dbReference>
<dbReference type="GO" id="GO:0006952">
    <property type="term" value="P:defense response"/>
    <property type="evidence" value="ECO:0007669"/>
    <property type="project" value="UniProtKB-KW"/>
</dbReference>
<protein>
    <submittedName>
        <fullName evidence="5">Disease resistance protein RGA2-like</fullName>
    </submittedName>
</protein>